<dbReference type="Proteomes" id="UP000294933">
    <property type="component" value="Unassembled WGS sequence"/>
</dbReference>
<feature type="compositionally biased region" description="Basic and acidic residues" evidence="1">
    <location>
        <begin position="589"/>
        <end position="602"/>
    </location>
</feature>
<dbReference type="EMBL" id="ML170160">
    <property type="protein sequence ID" value="TDL27143.1"/>
    <property type="molecule type" value="Genomic_DNA"/>
</dbReference>
<feature type="compositionally biased region" description="Polar residues" evidence="1">
    <location>
        <begin position="701"/>
        <end position="712"/>
    </location>
</feature>
<keyword evidence="4" id="KW-1185">Reference proteome</keyword>
<feature type="compositionally biased region" description="Low complexity" evidence="1">
    <location>
        <begin position="672"/>
        <end position="690"/>
    </location>
</feature>
<evidence type="ECO:0000256" key="2">
    <source>
        <dbReference type="SAM" id="Phobius"/>
    </source>
</evidence>
<organism evidence="3 4">
    <name type="scientific">Rickenella mellea</name>
    <dbReference type="NCBI Taxonomy" id="50990"/>
    <lineage>
        <taxon>Eukaryota</taxon>
        <taxon>Fungi</taxon>
        <taxon>Dikarya</taxon>
        <taxon>Basidiomycota</taxon>
        <taxon>Agaricomycotina</taxon>
        <taxon>Agaricomycetes</taxon>
        <taxon>Hymenochaetales</taxon>
        <taxon>Rickenellaceae</taxon>
        <taxon>Rickenella</taxon>
    </lineage>
</organism>
<evidence type="ECO:0000313" key="3">
    <source>
        <dbReference type="EMBL" id="TDL27143.1"/>
    </source>
</evidence>
<feature type="compositionally biased region" description="Low complexity" evidence="1">
    <location>
        <begin position="643"/>
        <end position="655"/>
    </location>
</feature>
<dbReference type="OrthoDB" id="2684482at2759"/>
<dbReference type="VEuPathDB" id="FungiDB:BD410DRAFT_763463"/>
<name>A0A4Y7QHK7_9AGAM</name>
<dbReference type="AlphaFoldDB" id="A0A4Y7QHK7"/>
<feature type="transmembrane region" description="Helical" evidence="2">
    <location>
        <begin position="445"/>
        <end position="464"/>
    </location>
</feature>
<keyword evidence="2" id="KW-1133">Transmembrane helix</keyword>
<sequence length="726" mass="80259">MVRKNLRRLEPPRLRCLSSKLQHFYTRVKLSPCLSAYLVLTIVYCVFQIISQGLMFRDDHSASVRFSSLIAQAKIPRRFAFLLPNDTVLICDDFRGIGNCRVAGSSFELAISPIANGTVTPPTTTTPPFPPPPPSYPSYPQPTASFYPSDDDDHHGNHYDGYGPPFYNHSRRVFSSKFKSVRAFSQEFVHRRTLQARGIDIQPQLNSSGGVDSLTVTGLDGHPQPVTLPLSCIEAQAWPDIEFRDAQREDLTMMIFRIWVVAMSISAIVYDSIPHLTAALLGNLIGLGWSISQVVLSKTRSQTHTRAITNGACNGIELIPAALMSRAERTTLNAVLSGVIFPVFVFLSFKIFKVFRHQTFRRVGATKEVHNICKIALGFCVTLNLSAFLLVASSILWMHELLTGVIRKYVGSPAVVFVIFFACMSAKLPWVFLGPNVVYRERRKLMLVFIVSGIALSATWATTLANPLYQYTFASWSFFASLNILTFIFLVASTVLAIICRFNFGKGLAHYIQVLDALEDAKFTPAYFSHDPEKAEVYRQDKLAEVASLARRDSAILAGLPILDQAQAYSTTYSYDDLKADLPSPTESHGRFMDLPLHDPVRLPRPNSTLSGSSNDTRTTGVSGVSGVSWSSWLWSRGVAALSRTPSPTSPSSSRGPRRHTPDVPTSRFSSDESILSGSSSTTLSPSNSSEEVGMGKSHFSDWTSEENSSNLVLPDISRPLPTHPR</sequence>
<feature type="transmembrane region" description="Helical" evidence="2">
    <location>
        <begin position="34"/>
        <end position="56"/>
    </location>
</feature>
<dbReference type="PANTHER" id="PTHR34391:SF2">
    <property type="entry name" value="TRP C-TERMINAL DOMAIN-CONTAINING PROTEIN"/>
    <property type="match status" value="1"/>
</dbReference>
<keyword evidence="2" id="KW-0472">Membrane</keyword>
<evidence type="ECO:0000313" key="4">
    <source>
        <dbReference type="Proteomes" id="UP000294933"/>
    </source>
</evidence>
<dbReference type="PANTHER" id="PTHR34391">
    <property type="entry name" value="UPF0658 GOLGI APPARATUS MEMBRANE PROTEIN C1952.10C-RELATED"/>
    <property type="match status" value="1"/>
</dbReference>
<feature type="transmembrane region" description="Helical" evidence="2">
    <location>
        <begin position="372"/>
        <end position="397"/>
    </location>
</feature>
<feature type="transmembrane region" description="Helical" evidence="2">
    <location>
        <begin position="476"/>
        <end position="499"/>
    </location>
</feature>
<feature type="region of interest" description="Disordered" evidence="1">
    <location>
        <begin position="589"/>
        <end position="625"/>
    </location>
</feature>
<feature type="compositionally biased region" description="Polar residues" evidence="1">
    <location>
        <begin position="606"/>
        <end position="620"/>
    </location>
</feature>
<feature type="region of interest" description="Disordered" evidence="1">
    <location>
        <begin position="642"/>
        <end position="726"/>
    </location>
</feature>
<proteinExistence type="predicted"/>
<reference evidence="3 4" key="1">
    <citation type="submission" date="2018-06" db="EMBL/GenBank/DDBJ databases">
        <title>A transcriptomic atlas of mushroom development highlights an independent origin of complex multicellularity.</title>
        <authorList>
            <consortium name="DOE Joint Genome Institute"/>
            <person name="Krizsan K."/>
            <person name="Almasi E."/>
            <person name="Merenyi Z."/>
            <person name="Sahu N."/>
            <person name="Viragh M."/>
            <person name="Koszo T."/>
            <person name="Mondo S."/>
            <person name="Kiss B."/>
            <person name="Balint B."/>
            <person name="Kues U."/>
            <person name="Barry K."/>
            <person name="Hegedus J.C."/>
            <person name="Henrissat B."/>
            <person name="Johnson J."/>
            <person name="Lipzen A."/>
            <person name="Ohm R."/>
            <person name="Nagy I."/>
            <person name="Pangilinan J."/>
            <person name="Yan J."/>
            <person name="Xiong Y."/>
            <person name="Grigoriev I.V."/>
            <person name="Hibbett D.S."/>
            <person name="Nagy L.G."/>
        </authorList>
    </citation>
    <scope>NUCLEOTIDE SEQUENCE [LARGE SCALE GENOMIC DNA]</scope>
    <source>
        <strain evidence="3 4">SZMC22713</strain>
    </source>
</reference>
<dbReference type="STRING" id="50990.A0A4Y7QHK7"/>
<feature type="transmembrane region" description="Helical" evidence="2">
    <location>
        <begin position="409"/>
        <end position="433"/>
    </location>
</feature>
<dbReference type="InterPro" id="IPR040410">
    <property type="entry name" value="UPF0658_Golgi"/>
</dbReference>
<accession>A0A4Y7QHK7</accession>
<gene>
    <name evidence="3" type="ORF">BD410DRAFT_763463</name>
</gene>
<keyword evidence="2" id="KW-0812">Transmembrane</keyword>
<feature type="transmembrane region" description="Helical" evidence="2">
    <location>
        <begin position="331"/>
        <end position="352"/>
    </location>
</feature>
<protein>
    <submittedName>
        <fullName evidence="3">Uncharacterized protein</fullName>
    </submittedName>
</protein>
<dbReference type="GO" id="GO:0005794">
    <property type="term" value="C:Golgi apparatus"/>
    <property type="evidence" value="ECO:0007669"/>
    <property type="project" value="TreeGrafter"/>
</dbReference>
<evidence type="ECO:0000256" key="1">
    <source>
        <dbReference type="SAM" id="MobiDB-lite"/>
    </source>
</evidence>